<organism evidence="2 3">
    <name type="scientific">Streptacidiphilus pinicola</name>
    <dbReference type="NCBI Taxonomy" id="2219663"/>
    <lineage>
        <taxon>Bacteria</taxon>
        <taxon>Bacillati</taxon>
        <taxon>Actinomycetota</taxon>
        <taxon>Actinomycetes</taxon>
        <taxon>Kitasatosporales</taxon>
        <taxon>Streptomycetaceae</taxon>
        <taxon>Streptacidiphilus</taxon>
    </lineage>
</organism>
<dbReference type="InterPro" id="IPR016181">
    <property type="entry name" value="Acyl_CoA_acyltransferase"/>
</dbReference>
<protein>
    <submittedName>
        <fullName evidence="2">GNAT family N-acetyltransferase</fullName>
    </submittedName>
</protein>
<dbReference type="Gene3D" id="3.40.630.30">
    <property type="match status" value="1"/>
</dbReference>
<dbReference type="Proteomes" id="UP000248889">
    <property type="component" value="Unassembled WGS sequence"/>
</dbReference>
<sequence>MIEVMTSPTPSFVAKPTLIGKRVLLRPVTVADAPGLVELLNDPDVRRLTGTHGQVRPGVLERAEALYSAQAAEDDELYLAVVEPATGEYLGEVVLEDLDADNRSCSFRIALVGPRAFGRGYGTEATRLILAHAFEAVGIHRVGLEVFDFNPRARHVYERVGFVHEGTKRQALHWQGAWVDAHVLAVLADDWSRHGGFPASR</sequence>
<accession>A0A2X0IEL6</accession>
<reference evidence="2 3" key="1">
    <citation type="submission" date="2018-06" db="EMBL/GenBank/DDBJ databases">
        <title>Streptacidiphilus pinicola sp. nov., isolated from pine grove soil.</title>
        <authorList>
            <person name="Roh S.G."/>
            <person name="Park S."/>
            <person name="Kim M.-K."/>
            <person name="Yun B.-R."/>
            <person name="Park J."/>
            <person name="Kim M.J."/>
            <person name="Kim Y.S."/>
            <person name="Kim S.B."/>
        </authorList>
    </citation>
    <scope>NUCLEOTIDE SEQUENCE [LARGE SCALE GENOMIC DNA]</scope>
    <source>
        <strain evidence="2 3">MMS16-CNU450</strain>
    </source>
</reference>
<dbReference type="PROSITE" id="PS51186">
    <property type="entry name" value="GNAT"/>
    <property type="match status" value="1"/>
</dbReference>
<dbReference type="Pfam" id="PF13302">
    <property type="entry name" value="Acetyltransf_3"/>
    <property type="match status" value="1"/>
</dbReference>
<evidence type="ECO:0000313" key="3">
    <source>
        <dbReference type="Proteomes" id="UP000248889"/>
    </source>
</evidence>
<dbReference type="OrthoDB" id="9814648at2"/>
<name>A0A2X0IEL6_9ACTN</name>
<dbReference type="SUPFAM" id="SSF55729">
    <property type="entry name" value="Acyl-CoA N-acyltransferases (Nat)"/>
    <property type="match status" value="1"/>
</dbReference>
<dbReference type="AlphaFoldDB" id="A0A2X0IEL6"/>
<keyword evidence="3" id="KW-1185">Reference proteome</keyword>
<dbReference type="GO" id="GO:0016747">
    <property type="term" value="F:acyltransferase activity, transferring groups other than amino-acyl groups"/>
    <property type="evidence" value="ECO:0007669"/>
    <property type="project" value="InterPro"/>
</dbReference>
<dbReference type="PANTHER" id="PTHR43610:SF1">
    <property type="entry name" value="N-ACETYLTRANSFERASE DOMAIN-CONTAINING PROTEIN"/>
    <property type="match status" value="1"/>
</dbReference>
<evidence type="ECO:0000259" key="1">
    <source>
        <dbReference type="PROSITE" id="PS51186"/>
    </source>
</evidence>
<keyword evidence="2" id="KW-0808">Transferase</keyword>
<feature type="domain" description="N-acetyltransferase" evidence="1">
    <location>
        <begin position="23"/>
        <end position="185"/>
    </location>
</feature>
<dbReference type="EMBL" id="QKYN01000087">
    <property type="protein sequence ID" value="RAG83462.1"/>
    <property type="molecule type" value="Genomic_DNA"/>
</dbReference>
<dbReference type="PANTHER" id="PTHR43610">
    <property type="entry name" value="BLL6696 PROTEIN"/>
    <property type="match status" value="1"/>
</dbReference>
<comment type="caution">
    <text evidence="2">The sequence shown here is derived from an EMBL/GenBank/DDBJ whole genome shotgun (WGS) entry which is preliminary data.</text>
</comment>
<dbReference type="InterPro" id="IPR000182">
    <property type="entry name" value="GNAT_dom"/>
</dbReference>
<gene>
    <name evidence="2" type="ORF">DN069_22200</name>
</gene>
<proteinExistence type="predicted"/>
<evidence type="ECO:0000313" key="2">
    <source>
        <dbReference type="EMBL" id="RAG83462.1"/>
    </source>
</evidence>